<proteinExistence type="predicted"/>
<gene>
    <name evidence="1" type="ORF">LOY88_003076</name>
</gene>
<accession>A0ACB8UXH9</accession>
<name>A0ACB8UXH9_9EURO</name>
<evidence type="ECO:0000313" key="1">
    <source>
        <dbReference type="EMBL" id="KAI2387586.1"/>
    </source>
</evidence>
<sequence>MYRHQPPVYPIPSTFLPSSPIPKTVHPSPRGRYEKKSRRKTREDRYIPKDIARDKYSTSSAKGPSVKKPQKTKLSKRKHGKNLEEEFTAANVSQGRLTVRALYSNPKYNIDCFESKLSSSFDVGLFARGRASSPIRRFGLPDLTFSEMKFLSRPAKQNGTLGSTQVNKPSTSNKPPILDISEYFSQPQPANDTKKLHSSLSLLPTADPLTSQCHSSLTGNIRPTQTHEFITSDPQLGSKICDPPKLKQKSRSSSCFSWSESERTPGPGPQTERLSQLSEAGLQRNAPGDIVEGIPHVTDTTGSSLPMDEFQYDPFLLSRVYDMVFKNAYLDQTQQQFMQRSDSECFCLEDLQKLANPSFTSIAILETEDKPSSHNPIHTETSNDNQANPSSINDPSSNIISRNIGTNADNLVEIREGLNPDLPAPNPSKTNYGATLNDNGNVTSRHDTNSLKKDEIPRPTADIPSPMGYEDDQKFLPDISRSSCQAYRAQVPASFSVRLNSPRMGFSTLGVKRPFSPEFDEYDGHFDTPSNDPAFDLSCNDFNGSNTLDSIIFNELIEDDHTSGQSIGFGCPETPYIDMINNHQPQYANEFDGSAQMMTLGNTNTQTLSLAAAQGDVIQRTLNIPSSLDLSSFWRPNKLY</sequence>
<organism evidence="1">
    <name type="scientific">Ophidiomyces ophidiicola</name>
    <dbReference type="NCBI Taxonomy" id="1387563"/>
    <lineage>
        <taxon>Eukaryota</taxon>
        <taxon>Fungi</taxon>
        <taxon>Dikarya</taxon>
        <taxon>Ascomycota</taxon>
        <taxon>Pezizomycotina</taxon>
        <taxon>Eurotiomycetes</taxon>
        <taxon>Eurotiomycetidae</taxon>
        <taxon>Onygenales</taxon>
        <taxon>Onygenaceae</taxon>
        <taxon>Ophidiomyces</taxon>
    </lineage>
</organism>
<reference evidence="1" key="1">
    <citation type="journal article" date="2022" name="bioRxiv">
        <title>Population genetic analysis of Ophidiomyces ophidiicola, the causative agent of snake fungal disease, indicates recent introductions to the USA.</title>
        <authorList>
            <person name="Ladner J.T."/>
            <person name="Palmer J.M."/>
            <person name="Ettinger C.L."/>
            <person name="Stajich J.E."/>
            <person name="Farrell T.M."/>
            <person name="Glorioso B.M."/>
            <person name="Lawson B."/>
            <person name="Price S.J."/>
            <person name="Stengle A.G."/>
            <person name="Grear D.A."/>
            <person name="Lorch J.M."/>
        </authorList>
    </citation>
    <scope>NUCLEOTIDE SEQUENCE</scope>
    <source>
        <strain evidence="1">NWHC 24266-5</strain>
    </source>
</reference>
<protein>
    <submittedName>
        <fullName evidence="1">Uncharacterized protein</fullName>
    </submittedName>
</protein>
<dbReference type="EMBL" id="JALBCA010000038">
    <property type="protein sequence ID" value="KAI2387586.1"/>
    <property type="molecule type" value="Genomic_DNA"/>
</dbReference>
<comment type="caution">
    <text evidence="1">The sequence shown here is derived from an EMBL/GenBank/DDBJ whole genome shotgun (WGS) entry which is preliminary data.</text>
</comment>